<name>A0A1I1DB48_NATHA</name>
<evidence type="ECO:0000313" key="2">
    <source>
        <dbReference type="Proteomes" id="UP000199161"/>
    </source>
</evidence>
<organism evidence="1 2">
    <name type="scientific">Natronobacterium haloterrestre</name>
    <name type="common">Halobiforma haloterrestris</name>
    <dbReference type="NCBI Taxonomy" id="148448"/>
    <lineage>
        <taxon>Archaea</taxon>
        <taxon>Methanobacteriati</taxon>
        <taxon>Methanobacteriota</taxon>
        <taxon>Stenosarchaea group</taxon>
        <taxon>Halobacteria</taxon>
        <taxon>Halobacteriales</taxon>
        <taxon>Natrialbaceae</taxon>
        <taxon>Natronobacterium</taxon>
    </lineage>
</organism>
<sequence>MWVYGYPQDKLKQEDNQRMKNLMIAVDYGDEEERVAVAEQLNRTLKSDSGYLFAYWNWRQGQEVEDYDDLVEYYKLYGKILANEVLASVRVCADHKEDEWFYIDHRAYELSDDDAVDVQEWHKRLDLKVQVQKGEQAKKRLEEFGANDGENDE</sequence>
<reference evidence="2" key="1">
    <citation type="submission" date="2016-10" db="EMBL/GenBank/DDBJ databases">
        <authorList>
            <person name="Varghese N."/>
            <person name="Submissions S."/>
        </authorList>
    </citation>
    <scope>NUCLEOTIDE SEQUENCE [LARGE SCALE GENOMIC DNA]</scope>
    <source>
        <strain evidence="2">DSM 13078</strain>
    </source>
</reference>
<accession>A0A1I1DB48</accession>
<dbReference type="AlphaFoldDB" id="A0A1I1DB48"/>
<keyword evidence="2" id="KW-1185">Reference proteome</keyword>
<dbReference type="EMBL" id="FOKW01000001">
    <property type="protein sequence ID" value="SFB72151.1"/>
    <property type="molecule type" value="Genomic_DNA"/>
</dbReference>
<dbReference type="Proteomes" id="UP000199161">
    <property type="component" value="Unassembled WGS sequence"/>
</dbReference>
<gene>
    <name evidence="1" type="ORF">SAMN05444422_101470</name>
</gene>
<proteinExistence type="predicted"/>
<protein>
    <submittedName>
        <fullName evidence="1">Uncharacterized protein</fullName>
    </submittedName>
</protein>
<evidence type="ECO:0000313" key="1">
    <source>
        <dbReference type="EMBL" id="SFB72151.1"/>
    </source>
</evidence>